<evidence type="ECO:0000259" key="5">
    <source>
        <dbReference type="PROSITE" id="PS50222"/>
    </source>
</evidence>
<dbReference type="PANTHER" id="PTHR19237:SF20">
    <property type="entry name" value="NUCLEOBINDIN 1"/>
    <property type="match status" value="1"/>
</dbReference>
<reference evidence="6" key="1">
    <citation type="journal article" date="2023" name="PhytoFront">
        <title>Draft Genome Resources of Seven Strains of Tilletia horrida, Causal Agent of Kernel Smut of Rice.</title>
        <authorList>
            <person name="Khanal S."/>
            <person name="Antony Babu S."/>
            <person name="Zhou X.G."/>
        </authorList>
    </citation>
    <scope>NUCLEOTIDE SEQUENCE</scope>
    <source>
        <strain evidence="6">TX6</strain>
    </source>
</reference>
<dbReference type="PROSITE" id="PS00018">
    <property type="entry name" value="EF_HAND_1"/>
    <property type="match status" value="1"/>
</dbReference>
<comment type="caution">
    <text evidence="6">The sequence shown here is derived from an EMBL/GenBank/DDBJ whole genome shotgun (WGS) entry which is preliminary data.</text>
</comment>
<feature type="domain" description="EF-hand" evidence="5">
    <location>
        <begin position="77"/>
        <end position="112"/>
    </location>
</feature>
<proteinExistence type="predicted"/>
<dbReference type="Gene3D" id="1.10.238.10">
    <property type="entry name" value="EF-hand"/>
    <property type="match status" value="1"/>
</dbReference>
<evidence type="ECO:0000313" key="7">
    <source>
        <dbReference type="Proteomes" id="UP001176517"/>
    </source>
</evidence>
<name>A0AAN6GTD6_9BASI</name>
<sequence>MTLAHSRRRQPGSTLAGAACLLLLSPLLANAHGGVELDHDGTVKGAEVAGLGGSPGPGFKVGRDSYIQKHMASEHHIASFDLGAFFALHDLNSDGILDRSEIEAIYGVHHSKSRKHSKTAEIHDEKADFIVAEVLKRLDVNYDGLITKREFYNGGIDGLPTFEQYGKNTLGHHYDEESEYFVHHEELYHNTPETQKETTYTHKEDIEHFAHHEKIENEEEDRERHAEGMPSREEDEKLRKAAEAKGEHYESPYDAQMDAEHLAEEEEAHVPGAGFAAYELNTDQHVFRTPKGHHVVHTNPDAHYVYREPEKSEGETDEGFEERLQTWRMSMATLMRRRTGENDKSYLRRLAEFEKLITGKHPEGTEPQEPEYHRPARDRSPDDLYADLVKKAHLQTKKESILHGVKGSSKQEKEAFKAKNKKNAHESEEEFKERMAKSHLEGVHKEDYGQGPLGLKYPKEDQDRMRKGTPYKYRMKKKQFWVSA</sequence>
<feature type="compositionally biased region" description="Basic and acidic residues" evidence="3">
    <location>
        <begin position="222"/>
        <end position="251"/>
    </location>
</feature>
<feature type="chain" id="PRO_5042947206" description="EF-hand domain-containing protein" evidence="4">
    <location>
        <begin position="32"/>
        <end position="484"/>
    </location>
</feature>
<evidence type="ECO:0000256" key="4">
    <source>
        <dbReference type="SAM" id="SignalP"/>
    </source>
</evidence>
<dbReference type="PANTHER" id="PTHR19237">
    <property type="entry name" value="NUCLEOBINDIN"/>
    <property type="match status" value="1"/>
</dbReference>
<keyword evidence="1 4" id="KW-0732">Signal</keyword>
<dbReference type="SUPFAM" id="SSF47473">
    <property type="entry name" value="EF-hand"/>
    <property type="match status" value="1"/>
</dbReference>
<feature type="compositionally biased region" description="Basic and acidic residues" evidence="3">
    <location>
        <begin position="409"/>
        <end position="448"/>
    </location>
</feature>
<protein>
    <recommendedName>
        <fullName evidence="5">EF-hand domain-containing protein</fullName>
    </recommendedName>
</protein>
<feature type="region of interest" description="Disordered" evidence="3">
    <location>
        <begin position="215"/>
        <end position="252"/>
    </location>
</feature>
<evidence type="ECO:0000256" key="1">
    <source>
        <dbReference type="ARBA" id="ARBA00022729"/>
    </source>
</evidence>
<dbReference type="GO" id="GO:0070062">
    <property type="term" value="C:extracellular exosome"/>
    <property type="evidence" value="ECO:0007669"/>
    <property type="project" value="TreeGrafter"/>
</dbReference>
<gene>
    <name evidence="6" type="ORF">OC846_001191</name>
</gene>
<feature type="compositionally biased region" description="Basic and acidic residues" evidence="3">
    <location>
        <begin position="457"/>
        <end position="466"/>
    </location>
</feature>
<organism evidence="6 7">
    <name type="scientific">Tilletia horrida</name>
    <dbReference type="NCBI Taxonomy" id="155126"/>
    <lineage>
        <taxon>Eukaryota</taxon>
        <taxon>Fungi</taxon>
        <taxon>Dikarya</taxon>
        <taxon>Basidiomycota</taxon>
        <taxon>Ustilaginomycotina</taxon>
        <taxon>Exobasidiomycetes</taxon>
        <taxon>Tilletiales</taxon>
        <taxon>Tilletiaceae</taxon>
        <taxon>Tilletia</taxon>
    </lineage>
</organism>
<dbReference type="InterPro" id="IPR002048">
    <property type="entry name" value="EF_hand_dom"/>
</dbReference>
<keyword evidence="2" id="KW-0106">Calcium</keyword>
<evidence type="ECO:0000256" key="2">
    <source>
        <dbReference type="ARBA" id="ARBA00022837"/>
    </source>
</evidence>
<evidence type="ECO:0000313" key="6">
    <source>
        <dbReference type="EMBL" id="KAK0556368.1"/>
    </source>
</evidence>
<dbReference type="PROSITE" id="PS50222">
    <property type="entry name" value="EF_HAND_2"/>
    <property type="match status" value="1"/>
</dbReference>
<evidence type="ECO:0000256" key="3">
    <source>
        <dbReference type="SAM" id="MobiDB-lite"/>
    </source>
</evidence>
<dbReference type="Proteomes" id="UP001176517">
    <property type="component" value="Unassembled WGS sequence"/>
</dbReference>
<dbReference type="InterPro" id="IPR018247">
    <property type="entry name" value="EF_Hand_1_Ca_BS"/>
</dbReference>
<feature type="signal peptide" evidence="4">
    <location>
        <begin position="1"/>
        <end position="31"/>
    </location>
</feature>
<dbReference type="PROSITE" id="PS51257">
    <property type="entry name" value="PROKAR_LIPOPROTEIN"/>
    <property type="match status" value="1"/>
</dbReference>
<dbReference type="GO" id="GO:0005793">
    <property type="term" value="C:endoplasmic reticulum-Golgi intermediate compartment"/>
    <property type="evidence" value="ECO:0007669"/>
    <property type="project" value="TreeGrafter"/>
</dbReference>
<accession>A0AAN6GTD6</accession>
<dbReference type="InterPro" id="IPR040250">
    <property type="entry name" value="Nucleobindin"/>
</dbReference>
<dbReference type="InterPro" id="IPR011992">
    <property type="entry name" value="EF-hand-dom_pair"/>
</dbReference>
<feature type="region of interest" description="Disordered" evidence="3">
    <location>
        <begin position="358"/>
        <end position="379"/>
    </location>
</feature>
<feature type="region of interest" description="Disordered" evidence="3">
    <location>
        <begin position="403"/>
        <end position="470"/>
    </location>
</feature>
<dbReference type="GO" id="GO:0005509">
    <property type="term" value="F:calcium ion binding"/>
    <property type="evidence" value="ECO:0007669"/>
    <property type="project" value="InterPro"/>
</dbReference>
<keyword evidence="7" id="KW-1185">Reference proteome</keyword>
<dbReference type="AlphaFoldDB" id="A0AAN6GTD6"/>
<dbReference type="EMBL" id="JAPDMZ010000016">
    <property type="protein sequence ID" value="KAK0556368.1"/>
    <property type="molecule type" value="Genomic_DNA"/>
</dbReference>